<evidence type="ECO:0000313" key="2">
    <source>
        <dbReference type="Proteomes" id="UP001481170"/>
    </source>
</evidence>
<gene>
    <name evidence="1" type="ORF">ABTZ31_005905</name>
</gene>
<dbReference type="EMBL" id="CP180600">
    <property type="protein sequence ID" value="XOW93359.1"/>
    <property type="molecule type" value="Genomic_DNA"/>
</dbReference>
<reference evidence="1" key="1">
    <citation type="submission" date="2025-01" db="EMBL/GenBank/DDBJ databases">
        <authorList>
            <person name="Sun R."/>
            <person name="Lian X."/>
        </authorList>
    </citation>
    <scope>NUCLEOTIDE SEQUENCE</scope>
    <source>
        <strain evidence="1">PS2Canimalfeces12</strain>
    </source>
</reference>
<proteinExistence type="predicted"/>
<name>A0ACD5GFR1_ECOLX</name>
<dbReference type="Proteomes" id="UP001481170">
    <property type="component" value="Chromosome"/>
</dbReference>
<sequence>MLFRCFFNEKVSFFSIKSGKPVRYGLMVFTGKGITIDDILSKVRFPDVMNEQNIQPLIDFINNISDFKIGDVIEIDDNGKLKVVRKSAGHLVSKLP</sequence>
<protein>
    <submittedName>
        <fullName evidence="1">Uncharacterized protein</fullName>
    </submittedName>
</protein>
<accession>A0ACD5GFR1</accession>
<evidence type="ECO:0000313" key="1">
    <source>
        <dbReference type="EMBL" id="XOW93359.1"/>
    </source>
</evidence>
<organism evidence="1 2">
    <name type="scientific">Escherichia coli</name>
    <dbReference type="NCBI Taxonomy" id="562"/>
    <lineage>
        <taxon>Bacteria</taxon>
        <taxon>Pseudomonadati</taxon>
        <taxon>Pseudomonadota</taxon>
        <taxon>Gammaproteobacteria</taxon>
        <taxon>Enterobacterales</taxon>
        <taxon>Enterobacteriaceae</taxon>
        <taxon>Escherichia</taxon>
    </lineage>
</organism>